<dbReference type="SMART" id="SM00343">
    <property type="entry name" value="ZnF_C2HC"/>
    <property type="match status" value="1"/>
</dbReference>
<dbReference type="Proteomes" id="UP001152484">
    <property type="component" value="Unassembled WGS sequence"/>
</dbReference>
<feature type="region of interest" description="Disordered" evidence="2">
    <location>
        <begin position="115"/>
        <end position="157"/>
    </location>
</feature>
<dbReference type="InterPro" id="IPR001878">
    <property type="entry name" value="Znf_CCHC"/>
</dbReference>
<dbReference type="EMBL" id="CAMAPE010000031">
    <property type="protein sequence ID" value="CAH9093681.1"/>
    <property type="molecule type" value="Genomic_DNA"/>
</dbReference>
<keyword evidence="1" id="KW-0863">Zinc-finger</keyword>
<dbReference type="GO" id="GO:0008270">
    <property type="term" value="F:zinc ion binding"/>
    <property type="evidence" value="ECO:0007669"/>
    <property type="project" value="UniProtKB-KW"/>
</dbReference>
<evidence type="ECO:0000256" key="1">
    <source>
        <dbReference type="PROSITE-ProRule" id="PRU00047"/>
    </source>
</evidence>
<comment type="caution">
    <text evidence="4">The sequence shown here is derived from an EMBL/GenBank/DDBJ whole genome shotgun (WGS) entry which is preliminary data.</text>
</comment>
<dbReference type="Gene3D" id="4.10.60.10">
    <property type="entry name" value="Zinc finger, CCHC-type"/>
    <property type="match status" value="1"/>
</dbReference>
<gene>
    <name evidence="4" type="ORF">CEURO_LOCUS12403</name>
</gene>
<evidence type="ECO:0000313" key="5">
    <source>
        <dbReference type="Proteomes" id="UP001152484"/>
    </source>
</evidence>
<dbReference type="SUPFAM" id="SSF57756">
    <property type="entry name" value="Retrovirus zinc finger-like domains"/>
    <property type="match status" value="1"/>
</dbReference>
<reference evidence="4" key="1">
    <citation type="submission" date="2022-07" db="EMBL/GenBank/DDBJ databases">
        <authorList>
            <person name="Macas J."/>
            <person name="Novak P."/>
            <person name="Neumann P."/>
        </authorList>
    </citation>
    <scope>NUCLEOTIDE SEQUENCE</scope>
</reference>
<dbReference type="AlphaFoldDB" id="A0A9P1EBS3"/>
<evidence type="ECO:0000259" key="3">
    <source>
        <dbReference type="PROSITE" id="PS50158"/>
    </source>
</evidence>
<dbReference type="PROSITE" id="PS50158">
    <property type="entry name" value="ZF_CCHC"/>
    <property type="match status" value="1"/>
</dbReference>
<feature type="domain" description="CCHC-type" evidence="3">
    <location>
        <begin position="66"/>
        <end position="82"/>
    </location>
</feature>
<evidence type="ECO:0000313" key="4">
    <source>
        <dbReference type="EMBL" id="CAH9093681.1"/>
    </source>
</evidence>
<proteinExistence type="predicted"/>
<keyword evidence="1" id="KW-0479">Metal-binding</keyword>
<feature type="compositionally biased region" description="Acidic residues" evidence="2">
    <location>
        <begin position="137"/>
        <end position="157"/>
    </location>
</feature>
<feature type="region of interest" description="Disordered" evidence="2">
    <location>
        <begin position="29"/>
        <end position="56"/>
    </location>
</feature>
<dbReference type="OrthoDB" id="1326499at2759"/>
<dbReference type="Pfam" id="PF00098">
    <property type="entry name" value="zf-CCHC"/>
    <property type="match status" value="1"/>
</dbReference>
<dbReference type="InterPro" id="IPR036875">
    <property type="entry name" value="Znf_CCHC_sf"/>
</dbReference>
<sequence length="157" mass="17890">MFDSDPEINELKKELALLANKTRKINKKFTKFRNPVTNNKKRTSSSNYSERVGRQSDKAVISDPMKCFKCGKPGHFAKECQSAKKKDFNYYMQKAHLAKQKEQGVVLMAEHDSWLEDSEDSEPENLALMARITEYGSESDDSEEEDNAPTSAENEEG</sequence>
<name>A0A9P1EBS3_CUSEU</name>
<dbReference type="GO" id="GO:0003676">
    <property type="term" value="F:nucleic acid binding"/>
    <property type="evidence" value="ECO:0007669"/>
    <property type="project" value="InterPro"/>
</dbReference>
<accession>A0A9P1EBS3</accession>
<keyword evidence="1" id="KW-0862">Zinc</keyword>
<protein>
    <recommendedName>
        <fullName evidence="3">CCHC-type domain-containing protein</fullName>
    </recommendedName>
</protein>
<organism evidence="4 5">
    <name type="scientific">Cuscuta europaea</name>
    <name type="common">European dodder</name>
    <dbReference type="NCBI Taxonomy" id="41803"/>
    <lineage>
        <taxon>Eukaryota</taxon>
        <taxon>Viridiplantae</taxon>
        <taxon>Streptophyta</taxon>
        <taxon>Embryophyta</taxon>
        <taxon>Tracheophyta</taxon>
        <taxon>Spermatophyta</taxon>
        <taxon>Magnoliopsida</taxon>
        <taxon>eudicotyledons</taxon>
        <taxon>Gunneridae</taxon>
        <taxon>Pentapetalae</taxon>
        <taxon>asterids</taxon>
        <taxon>lamiids</taxon>
        <taxon>Solanales</taxon>
        <taxon>Convolvulaceae</taxon>
        <taxon>Cuscuteae</taxon>
        <taxon>Cuscuta</taxon>
        <taxon>Cuscuta subgen. Cuscuta</taxon>
    </lineage>
</organism>
<evidence type="ECO:0000256" key="2">
    <source>
        <dbReference type="SAM" id="MobiDB-lite"/>
    </source>
</evidence>
<keyword evidence="5" id="KW-1185">Reference proteome</keyword>